<keyword evidence="2" id="KW-1133">Transmembrane helix</keyword>
<keyword evidence="2" id="KW-0472">Membrane</keyword>
<feature type="transmembrane region" description="Helical" evidence="2">
    <location>
        <begin position="282"/>
        <end position="303"/>
    </location>
</feature>
<evidence type="ECO:0000256" key="1">
    <source>
        <dbReference type="SAM" id="MobiDB-lite"/>
    </source>
</evidence>
<organism evidence="3 4">
    <name type="scientific">Amycolatopsis saalfeldensis</name>
    <dbReference type="NCBI Taxonomy" id="394193"/>
    <lineage>
        <taxon>Bacteria</taxon>
        <taxon>Bacillati</taxon>
        <taxon>Actinomycetota</taxon>
        <taxon>Actinomycetes</taxon>
        <taxon>Pseudonocardiales</taxon>
        <taxon>Pseudonocardiaceae</taxon>
        <taxon>Amycolatopsis</taxon>
    </lineage>
</organism>
<accession>A0A1H8YKT3</accession>
<feature type="region of interest" description="Disordered" evidence="1">
    <location>
        <begin position="174"/>
        <end position="270"/>
    </location>
</feature>
<feature type="compositionally biased region" description="Low complexity" evidence="1">
    <location>
        <begin position="174"/>
        <end position="193"/>
    </location>
</feature>
<proteinExistence type="predicted"/>
<gene>
    <name evidence="3" type="ORF">SAMN04489732_118113</name>
</gene>
<evidence type="ECO:0000256" key="2">
    <source>
        <dbReference type="SAM" id="Phobius"/>
    </source>
</evidence>
<evidence type="ECO:0000313" key="3">
    <source>
        <dbReference type="EMBL" id="SEP52018.1"/>
    </source>
</evidence>
<protein>
    <submittedName>
        <fullName evidence="3">Uncharacterized protein</fullName>
    </submittedName>
</protein>
<name>A0A1H8YKT3_9PSEU</name>
<evidence type="ECO:0000313" key="4">
    <source>
        <dbReference type="Proteomes" id="UP000198582"/>
    </source>
</evidence>
<keyword evidence="2" id="KW-0812">Transmembrane</keyword>
<sequence>MADAPDLWRKVLVRKTPTWQRTRRALTVTALAALVTGGAFLGSGTASAATTLAGTCKGSVSGSMGDSVALPGSSVKDVVRQAAQEQVGLFNFLTVWPDALANTIAGKGNLEVGQIPQSAGGTIAGDAIGTVVSTALKGSSGLGLTSGTQNQVLTAIKNKVASACALTTLATNYTAPSSSAPSSSPSNGSSSNPGTGGSPLANLVPGSNGGTAPQRDYNGIPTATPGTAIAPGIRYPANGALPGDASAPQLGGQNSEGQGPDIRNAGNAESLATPGSANDVQLPMLLAVIVLAGVTAGLVRTWVLRRAA</sequence>
<dbReference type="EMBL" id="FOEF01000018">
    <property type="protein sequence ID" value="SEP52018.1"/>
    <property type="molecule type" value="Genomic_DNA"/>
</dbReference>
<reference evidence="3 4" key="1">
    <citation type="submission" date="2016-10" db="EMBL/GenBank/DDBJ databases">
        <authorList>
            <person name="de Groot N.N."/>
        </authorList>
    </citation>
    <scope>NUCLEOTIDE SEQUENCE [LARGE SCALE GENOMIC DNA]</scope>
    <source>
        <strain evidence="3 4">DSM 44993</strain>
    </source>
</reference>
<dbReference type="Proteomes" id="UP000198582">
    <property type="component" value="Unassembled WGS sequence"/>
</dbReference>
<keyword evidence="4" id="KW-1185">Reference proteome</keyword>
<dbReference type="AlphaFoldDB" id="A0A1H8YKT3"/>
<dbReference type="STRING" id="394193.SAMN04489732_118113"/>